<sequence length="90" mass="10285">MAANSVLLLQIPSLDASINIDENKRISVASCIMEWYEISNNIKEDESTPSSSQDLDSTRIPHSKKKLQKSSCRIRNRQREPLTKLTNFYS</sequence>
<feature type="region of interest" description="Disordered" evidence="1">
    <location>
        <begin position="43"/>
        <end position="73"/>
    </location>
</feature>
<organism evidence="2 3">
    <name type="scientific">Cryptolaemus montrouzieri</name>
    <dbReference type="NCBI Taxonomy" id="559131"/>
    <lineage>
        <taxon>Eukaryota</taxon>
        <taxon>Metazoa</taxon>
        <taxon>Ecdysozoa</taxon>
        <taxon>Arthropoda</taxon>
        <taxon>Hexapoda</taxon>
        <taxon>Insecta</taxon>
        <taxon>Pterygota</taxon>
        <taxon>Neoptera</taxon>
        <taxon>Endopterygota</taxon>
        <taxon>Coleoptera</taxon>
        <taxon>Polyphaga</taxon>
        <taxon>Cucujiformia</taxon>
        <taxon>Coccinelloidea</taxon>
        <taxon>Coccinellidae</taxon>
        <taxon>Scymninae</taxon>
        <taxon>Scymnini</taxon>
        <taxon>Cryptolaemus</taxon>
    </lineage>
</organism>
<feature type="compositionally biased region" description="Basic residues" evidence="1">
    <location>
        <begin position="61"/>
        <end position="73"/>
    </location>
</feature>
<name>A0ABD2NK92_9CUCU</name>
<evidence type="ECO:0000313" key="3">
    <source>
        <dbReference type="Proteomes" id="UP001516400"/>
    </source>
</evidence>
<keyword evidence="3" id="KW-1185">Reference proteome</keyword>
<dbReference type="EMBL" id="JABFTP020000124">
    <property type="protein sequence ID" value="KAL3278825.1"/>
    <property type="molecule type" value="Genomic_DNA"/>
</dbReference>
<gene>
    <name evidence="2" type="ORF">HHI36_016345</name>
</gene>
<proteinExistence type="predicted"/>
<evidence type="ECO:0000256" key="1">
    <source>
        <dbReference type="SAM" id="MobiDB-lite"/>
    </source>
</evidence>
<accession>A0ABD2NK92</accession>
<dbReference type="AlphaFoldDB" id="A0ABD2NK92"/>
<protein>
    <submittedName>
        <fullName evidence="2">Uncharacterized protein</fullName>
    </submittedName>
</protein>
<comment type="caution">
    <text evidence="2">The sequence shown here is derived from an EMBL/GenBank/DDBJ whole genome shotgun (WGS) entry which is preliminary data.</text>
</comment>
<reference evidence="2 3" key="1">
    <citation type="journal article" date="2021" name="BMC Biol.">
        <title>Horizontally acquired antibacterial genes associated with adaptive radiation of ladybird beetles.</title>
        <authorList>
            <person name="Li H.S."/>
            <person name="Tang X.F."/>
            <person name="Huang Y.H."/>
            <person name="Xu Z.Y."/>
            <person name="Chen M.L."/>
            <person name="Du X.Y."/>
            <person name="Qiu B.Y."/>
            <person name="Chen P.T."/>
            <person name="Zhang W."/>
            <person name="Slipinski A."/>
            <person name="Escalona H.E."/>
            <person name="Waterhouse R.M."/>
            <person name="Zwick A."/>
            <person name="Pang H."/>
        </authorList>
    </citation>
    <scope>NUCLEOTIDE SEQUENCE [LARGE SCALE GENOMIC DNA]</scope>
    <source>
        <strain evidence="2">SYSU2018</strain>
    </source>
</reference>
<dbReference type="Proteomes" id="UP001516400">
    <property type="component" value="Unassembled WGS sequence"/>
</dbReference>
<evidence type="ECO:0000313" key="2">
    <source>
        <dbReference type="EMBL" id="KAL3278825.1"/>
    </source>
</evidence>